<dbReference type="HOGENOM" id="CLU_069356_1_4_7"/>
<dbReference type="GO" id="GO:0003700">
    <property type="term" value="F:DNA-binding transcription factor activity"/>
    <property type="evidence" value="ECO:0007669"/>
    <property type="project" value="TreeGrafter"/>
</dbReference>
<feature type="region of interest" description="Disordered" evidence="3">
    <location>
        <begin position="1"/>
        <end position="22"/>
    </location>
</feature>
<sequence length="216" mass="24050">MARSHSTTGRHPHRQARDEDTVSTAERIIAATLQLLSSRCLHAISIRDIASAAHVNSALISYHFKNKENLYNTVVASQFQAYQQQVVSAFSTEGDIRKTICTVCHLIASFHHSNPCMLILYFRELTNPSPAYKTIIQPCIKEASDKCVAMIKAGIQAGVIAPATNPRHVTLSLVGMVNYFFMTRQIMQDLALEPANNVNEYIDFVCQTILKSIVVE</sequence>
<dbReference type="SUPFAM" id="SSF46689">
    <property type="entry name" value="Homeodomain-like"/>
    <property type="match status" value="1"/>
</dbReference>
<keyword evidence="6" id="KW-1185">Reference proteome</keyword>
<dbReference type="Pfam" id="PF09209">
    <property type="entry name" value="CecR_C"/>
    <property type="match status" value="1"/>
</dbReference>
<dbReference type="InterPro" id="IPR001647">
    <property type="entry name" value="HTH_TetR"/>
</dbReference>
<accession>B3E4S1</accession>
<dbReference type="EMBL" id="CP001089">
    <property type="protein sequence ID" value="ACD96007.1"/>
    <property type="molecule type" value="Genomic_DNA"/>
</dbReference>
<dbReference type="Proteomes" id="UP000002420">
    <property type="component" value="Chromosome"/>
</dbReference>
<dbReference type="InterPro" id="IPR050109">
    <property type="entry name" value="HTH-type_TetR-like_transc_reg"/>
</dbReference>
<evidence type="ECO:0000313" key="5">
    <source>
        <dbReference type="EMBL" id="ACD96007.1"/>
    </source>
</evidence>
<dbReference type="PANTHER" id="PTHR30055:SF233">
    <property type="entry name" value="REGULATORY PROTEIN TETR"/>
    <property type="match status" value="1"/>
</dbReference>
<dbReference type="Gene3D" id="1.10.10.60">
    <property type="entry name" value="Homeodomain-like"/>
    <property type="match status" value="1"/>
</dbReference>
<feature type="domain" description="HTH tetR-type" evidence="4">
    <location>
        <begin position="22"/>
        <end position="82"/>
    </location>
</feature>
<dbReference type="InterPro" id="IPR009057">
    <property type="entry name" value="Homeodomain-like_sf"/>
</dbReference>
<evidence type="ECO:0000259" key="4">
    <source>
        <dbReference type="PROSITE" id="PS50977"/>
    </source>
</evidence>
<dbReference type="GO" id="GO:0000976">
    <property type="term" value="F:transcription cis-regulatory region binding"/>
    <property type="evidence" value="ECO:0007669"/>
    <property type="project" value="TreeGrafter"/>
</dbReference>
<proteinExistence type="predicted"/>
<dbReference type="InterPro" id="IPR036271">
    <property type="entry name" value="Tet_transcr_reg_TetR-rel_C_sf"/>
</dbReference>
<dbReference type="PROSITE" id="PS50977">
    <property type="entry name" value="HTH_TETR_2"/>
    <property type="match status" value="1"/>
</dbReference>
<organism evidence="5 6">
    <name type="scientific">Trichlorobacter lovleyi (strain ATCC BAA-1151 / DSM 17278 / SZ)</name>
    <name type="common">Geobacter lovleyi</name>
    <dbReference type="NCBI Taxonomy" id="398767"/>
    <lineage>
        <taxon>Bacteria</taxon>
        <taxon>Pseudomonadati</taxon>
        <taxon>Thermodesulfobacteriota</taxon>
        <taxon>Desulfuromonadia</taxon>
        <taxon>Geobacterales</taxon>
        <taxon>Geobacteraceae</taxon>
        <taxon>Trichlorobacter</taxon>
    </lineage>
</organism>
<evidence type="ECO:0000256" key="2">
    <source>
        <dbReference type="PROSITE-ProRule" id="PRU00335"/>
    </source>
</evidence>
<name>B3E4S1_TRIL1</name>
<dbReference type="STRING" id="398767.Glov_2291"/>
<dbReference type="Pfam" id="PF00440">
    <property type="entry name" value="TetR_N"/>
    <property type="match status" value="1"/>
</dbReference>
<evidence type="ECO:0000256" key="3">
    <source>
        <dbReference type="SAM" id="MobiDB-lite"/>
    </source>
</evidence>
<dbReference type="PANTHER" id="PTHR30055">
    <property type="entry name" value="HTH-TYPE TRANSCRIPTIONAL REGULATOR RUTR"/>
    <property type="match status" value="1"/>
</dbReference>
<dbReference type="InterPro" id="IPR015292">
    <property type="entry name" value="Tscrpt_reg_YbiH_C"/>
</dbReference>
<feature type="DNA-binding region" description="H-T-H motif" evidence="2">
    <location>
        <begin position="45"/>
        <end position="64"/>
    </location>
</feature>
<evidence type="ECO:0000313" key="6">
    <source>
        <dbReference type="Proteomes" id="UP000002420"/>
    </source>
</evidence>
<gene>
    <name evidence="5" type="ordered locus">Glov_2291</name>
</gene>
<dbReference type="RefSeq" id="WP_012470341.1">
    <property type="nucleotide sequence ID" value="NC_010814.1"/>
</dbReference>
<keyword evidence="1 2" id="KW-0238">DNA-binding</keyword>
<dbReference type="SUPFAM" id="SSF48498">
    <property type="entry name" value="Tetracyclin repressor-like, C-terminal domain"/>
    <property type="match status" value="1"/>
</dbReference>
<dbReference type="Gene3D" id="1.10.357.10">
    <property type="entry name" value="Tetracycline Repressor, domain 2"/>
    <property type="match status" value="1"/>
</dbReference>
<dbReference type="eggNOG" id="COG1309">
    <property type="taxonomic scope" value="Bacteria"/>
</dbReference>
<dbReference type="AlphaFoldDB" id="B3E4S1"/>
<protein>
    <submittedName>
        <fullName evidence="5">Transcriptional regulator, TetR family</fullName>
    </submittedName>
</protein>
<evidence type="ECO:0000256" key="1">
    <source>
        <dbReference type="ARBA" id="ARBA00023125"/>
    </source>
</evidence>
<reference evidence="5 6" key="1">
    <citation type="submission" date="2008-05" db="EMBL/GenBank/DDBJ databases">
        <title>Complete sequence of chromosome of Geobacter lovleyi SZ.</title>
        <authorList>
            <consortium name="US DOE Joint Genome Institute"/>
            <person name="Lucas S."/>
            <person name="Copeland A."/>
            <person name="Lapidus A."/>
            <person name="Glavina del Rio T."/>
            <person name="Dalin E."/>
            <person name="Tice H."/>
            <person name="Bruce D."/>
            <person name="Goodwin L."/>
            <person name="Pitluck S."/>
            <person name="Chertkov O."/>
            <person name="Meincke L."/>
            <person name="Brettin T."/>
            <person name="Detter J.C."/>
            <person name="Han C."/>
            <person name="Tapia R."/>
            <person name="Kuske C.R."/>
            <person name="Schmutz J."/>
            <person name="Larimer F."/>
            <person name="Land M."/>
            <person name="Hauser L."/>
            <person name="Kyrpides N."/>
            <person name="Mikhailova N."/>
            <person name="Sung Y."/>
            <person name="Fletcher K.E."/>
            <person name="Ritalahti K.M."/>
            <person name="Loeffler F.E."/>
            <person name="Richardson P."/>
        </authorList>
    </citation>
    <scope>NUCLEOTIDE SEQUENCE [LARGE SCALE GENOMIC DNA]</scope>
    <source>
        <strain evidence="6">ATCC BAA-1151 / DSM 17278 / SZ</strain>
    </source>
</reference>
<dbReference type="KEGG" id="glo:Glov_2291"/>